<evidence type="ECO:0000313" key="3">
    <source>
        <dbReference type="Proteomes" id="UP001163850"/>
    </source>
</evidence>
<reference evidence="2" key="1">
    <citation type="submission" date="2022-08" db="EMBL/GenBank/DDBJ databases">
        <authorList>
            <consortium name="DOE Joint Genome Institute"/>
            <person name="Min B."/>
            <person name="Riley R."/>
            <person name="Sierra-Patev S."/>
            <person name="Naranjo-Ortiz M."/>
            <person name="Looney B."/>
            <person name="Konkel Z."/>
            <person name="Slot J.C."/>
            <person name="Sakamoto Y."/>
            <person name="Steenwyk J.L."/>
            <person name="Rokas A."/>
            <person name="Carro J."/>
            <person name="Camarero S."/>
            <person name="Ferreira P."/>
            <person name="Molpeceres G."/>
            <person name="Ruiz-Duenas F.J."/>
            <person name="Serrano A."/>
            <person name="Henrissat B."/>
            <person name="Drula E."/>
            <person name="Hughes K.W."/>
            <person name="Mata J.L."/>
            <person name="Ishikawa N.K."/>
            <person name="Vargas-Isla R."/>
            <person name="Ushijima S."/>
            <person name="Smith C.A."/>
            <person name="Ahrendt S."/>
            <person name="Andreopoulos W."/>
            <person name="He G."/>
            <person name="Labutti K."/>
            <person name="Lipzen A."/>
            <person name="Ng V."/>
            <person name="Sandor L."/>
            <person name="Barry K."/>
            <person name="Martinez A.T."/>
            <person name="Xiao Y."/>
            <person name="Gibbons J.G."/>
            <person name="Terashima K."/>
            <person name="Hibbett D.S."/>
            <person name="Grigoriev I.V."/>
        </authorList>
    </citation>
    <scope>NUCLEOTIDE SEQUENCE</scope>
    <source>
        <strain evidence="2">TFB7829</strain>
    </source>
</reference>
<feature type="transmembrane region" description="Helical" evidence="1">
    <location>
        <begin position="116"/>
        <end position="134"/>
    </location>
</feature>
<organism evidence="2 3">
    <name type="scientific">Lentinula detonsa</name>
    <dbReference type="NCBI Taxonomy" id="2804962"/>
    <lineage>
        <taxon>Eukaryota</taxon>
        <taxon>Fungi</taxon>
        <taxon>Dikarya</taxon>
        <taxon>Basidiomycota</taxon>
        <taxon>Agaricomycotina</taxon>
        <taxon>Agaricomycetes</taxon>
        <taxon>Agaricomycetidae</taxon>
        <taxon>Agaricales</taxon>
        <taxon>Marasmiineae</taxon>
        <taxon>Omphalotaceae</taxon>
        <taxon>Lentinula</taxon>
    </lineage>
</organism>
<dbReference type="EMBL" id="MU802147">
    <property type="protein sequence ID" value="KAJ3980928.1"/>
    <property type="molecule type" value="Genomic_DNA"/>
</dbReference>
<feature type="transmembrane region" description="Helical" evidence="1">
    <location>
        <begin position="175"/>
        <end position="197"/>
    </location>
</feature>
<gene>
    <name evidence="2" type="ORF">F5890DRAFT_1477335</name>
</gene>
<protein>
    <submittedName>
        <fullName evidence="2">Uncharacterized protein</fullName>
    </submittedName>
</protein>
<keyword evidence="1" id="KW-0812">Transmembrane</keyword>
<feature type="transmembrane region" description="Helical" evidence="1">
    <location>
        <begin position="58"/>
        <end position="75"/>
    </location>
</feature>
<feature type="transmembrane region" description="Helical" evidence="1">
    <location>
        <begin position="257"/>
        <end position="278"/>
    </location>
</feature>
<feature type="transmembrane region" description="Helical" evidence="1">
    <location>
        <begin position="298"/>
        <end position="321"/>
    </location>
</feature>
<dbReference type="Proteomes" id="UP001163850">
    <property type="component" value="Unassembled WGS sequence"/>
</dbReference>
<name>A0AA38PS90_9AGAR</name>
<feature type="transmembrane region" description="Helical" evidence="1">
    <location>
        <begin position="217"/>
        <end position="236"/>
    </location>
</feature>
<keyword evidence="1" id="KW-0472">Membrane</keyword>
<evidence type="ECO:0000313" key="2">
    <source>
        <dbReference type="EMBL" id="KAJ3980928.1"/>
    </source>
</evidence>
<feature type="transmembrane region" description="Helical" evidence="1">
    <location>
        <begin position="18"/>
        <end position="46"/>
    </location>
</feature>
<comment type="caution">
    <text evidence="2">The sequence shown here is derived from an EMBL/GenBank/DDBJ whole genome shotgun (WGS) entry which is preliminary data.</text>
</comment>
<sequence length="372" mass="40557">MSDTSQDSVFLVHVGQVIYWNVASLIVTCIAYGFNLLAGSIAVYLFVKNGTRGVARKALLTLTLVIMLSTTWDVINRAGLYLTQIDYILMRPLSGGILAQAVAANQATVPYEYVDGWPVTINLGIGLNLLRYSLASDRRRYRLVEGMGNLSSQHSRAGIIDNPDARQHRRVFRTLAIFLFMVGCSSHIPAVNISDVIMEDVNPSGQTHSLAMDTASVWVSLGVNAFATSIVALKMFRHRRSVRIISRKGSMTSVEKLLLFLVESGSAFCAFQVLFAIFDTLNLYQTTTTDSPIQITTLILYSIFNGFTVLYPLAVIIMVSLNSSVIEASIHMQGPSSSGLLDSPPIRTDTKVSTMQFASGPTSSASHASITL</sequence>
<evidence type="ECO:0000256" key="1">
    <source>
        <dbReference type="SAM" id="Phobius"/>
    </source>
</evidence>
<keyword evidence="1" id="KW-1133">Transmembrane helix</keyword>
<dbReference type="AlphaFoldDB" id="A0AA38PS90"/>
<accession>A0AA38PS90</accession>
<proteinExistence type="predicted"/>